<feature type="compositionally biased region" description="Basic and acidic residues" evidence="2">
    <location>
        <begin position="154"/>
        <end position="168"/>
    </location>
</feature>
<evidence type="ECO:0000256" key="2">
    <source>
        <dbReference type="SAM" id="MobiDB-lite"/>
    </source>
</evidence>
<keyword evidence="1" id="KW-0175">Coiled coil</keyword>
<proteinExistence type="predicted"/>
<evidence type="ECO:0000313" key="3">
    <source>
        <dbReference type="EMBL" id="GBG28832.1"/>
    </source>
</evidence>
<accession>A0A2R5GCY0</accession>
<comment type="caution">
    <text evidence="3">The sequence shown here is derived from an EMBL/GenBank/DDBJ whole genome shotgun (WGS) entry which is preliminary data.</text>
</comment>
<feature type="region of interest" description="Disordered" evidence="2">
    <location>
        <begin position="500"/>
        <end position="532"/>
    </location>
</feature>
<dbReference type="InParanoid" id="A0A2R5GCY0"/>
<dbReference type="EMBL" id="BEYU01000049">
    <property type="protein sequence ID" value="GBG28832.1"/>
    <property type="molecule type" value="Genomic_DNA"/>
</dbReference>
<sequence>MQGIFAKWYQGDDLLRVYFTKWSAFRQAAVRQRLLDDLQKGSDDLAYHERIVAERQLILRKKREQIATLEAEYEAELKSCEALREAAASEAEHAKDVSEAKASLMKVARKLRQLVDALGSGLLRTTGTSLKQLAEAPDASSVLSIPQPFSSHDSAQEQKANEHGDDRRHRADDRLLLAWLKRTLGMLYEEDKSKHTLLHSADTVHEIVHLGMCLDLARCIPPRLRLQAEEKIPLGAVTEHMDLTTYNQDHIDIVASLMRVQTLCHGDIRGSALVRRGSALSLSPGASVASHQVASAQQDISSRFVDESLPVIAITEILDALEPEGPSDSTFLSVFLSQFFMASPLLPPLLSSEDALLQAIATIRSDFQRVTDLFLGEPLNQQRLQAQGGKSPRQLSLSRPTLANNTALFLQSETEEGAIASPLFQQNAQDEVELFLQNPESHIDAVIDIKCRLQETMRSVQLQSTKLRQDNSWESATRLAEAGVWNQLVAGVSVQTVAETENNKVKSERRKSSMTMKRRRSSGSSMSSRASHGSFVRKNGIILIMPGDVITIVEKAMQAHKLALDNVPDMILEYSKVLSILLDRYESPVDMIKEADLADLNDLSGKKYRSALNAVCSTENKTPLEIFIFALFFVADWQFDMAIEDNASADYIEVFRSRVLERLKQCSELTSGDLAVYTADQAALARQLFHRLRSKNAPVDQLSLANWKHLLDGNRWLTEKGCVTKQFLTDVFHKCNRAGEDCEKGAQGLTLTEFKRALMLVSHARFPGLFTSDKEKLAELFSFFGK</sequence>
<feature type="coiled-coil region" evidence="1">
    <location>
        <begin position="52"/>
        <end position="90"/>
    </location>
</feature>
<feature type="region of interest" description="Disordered" evidence="2">
    <location>
        <begin position="142"/>
        <end position="168"/>
    </location>
</feature>
<name>A0A2R5GCY0_9STRA</name>
<feature type="compositionally biased region" description="Polar residues" evidence="2">
    <location>
        <begin position="142"/>
        <end position="153"/>
    </location>
</feature>
<protein>
    <recommendedName>
        <fullName evidence="5">EF-hand domain-containing protein</fullName>
    </recommendedName>
</protein>
<keyword evidence="4" id="KW-1185">Reference proteome</keyword>
<evidence type="ECO:0008006" key="5">
    <source>
        <dbReference type="Google" id="ProtNLM"/>
    </source>
</evidence>
<organism evidence="3 4">
    <name type="scientific">Hondaea fermentalgiana</name>
    <dbReference type="NCBI Taxonomy" id="2315210"/>
    <lineage>
        <taxon>Eukaryota</taxon>
        <taxon>Sar</taxon>
        <taxon>Stramenopiles</taxon>
        <taxon>Bigyra</taxon>
        <taxon>Labyrinthulomycetes</taxon>
        <taxon>Thraustochytrida</taxon>
        <taxon>Thraustochytriidae</taxon>
        <taxon>Hondaea</taxon>
    </lineage>
</organism>
<evidence type="ECO:0000313" key="4">
    <source>
        <dbReference type="Proteomes" id="UP000241890"/>
    </source>
</evidence>
<evidence type="ECO:0000256" key="1">
    <source>
        <dbReference type="SAM" id="Coils"/>
    </source>
</evidence>
<reference evidence="3 4" key="1">
    <citation type="submission" date="2017-12" db="EMBL/GenBank/DDBJ databases">
        <title>Sequencing, de novo assembly and annotation of complete genome of a new Thraustochytrid species, strain FCC1311.</title>
        <authorList>
            <person name="Sedici K."/>
            <person name="Godart F."/>
            <person name="Aiese Cigliano R."/>
            <person name="Sanseverino W."/>
            <person name="Barakat M."/>
            <person name="Ortet P."/>
            <person name="Marechal E."/>
            <person name="Cagnac O."/>
            <person name="Amato A."/>
        </authorList>
    </citation>
    <scope>NUCLEOTIDE SEQUENCE [LARGE SCALE GENOMIC DNA]</scope>
</reference>
<dbReference type="Proteomes" id="UP000241890">
    <property type="component" value="Unassembled WGS sequence"/>
</dbReference>
<feature type="compositionally biased region" description="Low complexity" evidence="2">
    <location>
        <begin position="522"/>
        <end position="531"/>
    </location>
</feature>
<dbReference type="AlphaFoldDB" id="A0A2R5GCY0"/>
<gene>
    <name evidence="3" type="ORF">FCC1311_050532</name>
</gene>